<keyword evidence="3" id="KW-1003">Cell membrane</keyword>
<accession>A0A1W1BHG9</accession>
<dbReference type="PROSITE" id="PS51012">
    <property type="entry name" value="ABC_TM2"/>
    <property type="match status" value="1"/>
</dbReference>
<dbReference type="EMBL" id="FPHC01000028">
    <property type="protein sequence ID" value="SFV52935.1"/>
    <property type="molecule type" value="Genomic_DNA"/>
</dbReference>
<organism evidence="9">
    <name type="scientific">hydrothermal vent metagenome</name>
    <dbReference type="NCBI Taxonomy" id="652676"/>
    <lineage>
        <taxon>unclassified sequences</taxon>
        <taxon>metagenomes</taxon>
        <taxon>ecological metagenomes</taxon>
    </lineage>
</organism>
<dbReference type="GO" id="GO:0015920">
    <property type="term" value="P:lipopolysaccharide transport"/>
    <property type="evidence" value="ECO:0007669"/>
    <property type="project" value="TreeGrafter"/>
</dbReference>
<dbReference type="PANTHER" id="PTHR30413">
    <property type="entry name" value="INNER MEMBRANE TRANSPORT PERMEASE"/>
    <property type="match status" value="1"/>
</dbReference>
<keyword evidence="4 7" id="KW-0812">Transmembrane</keyword>
<proteinExistence type="predicted"/>
<dbReference type="PANTHER" id="PTHR30413:SF10">
    <property type="entry name" value="CAPSULE POLYSACCHARIDE EXPORT INNER-MEMBRANE PROTEIN CTRC"/>
    <property type="match status" value="1"/>
</dbReference>
<evidence type="ECO:0000256" key="7">
    <source>
        <dbReference type="SAM" id="Phobius"/>
    </source>
</evidence>
<evidence type="ECO:0000256" key="2">
    <source>
        <dbReference type="ARBA" id="ARBA00022448"/>
    </source>
</evidence>
<evidence type="ECO:0000259" key="8">
    <source>
        <dbReference type="PROSITE" id="PS51012"/>
    </source>
</evidence>
<evidence type="ECO:0000313" key="9">
    <source>
        <dbReference type="EMBL" id="SFV52935.1"/>
    </source>
</evidence>
<evidence type="ECO:0000256" key="5">
    <source>
        <dbReference type="ARBA" id="ARBA00022989"/>
    </source>
</evidence>
<evidence type="ECO:0000256" key="6">
    <source>
        <dbReference type="ARBA" id="ARBA00023136"/>
    </source>
</evidence>
<feature type="domain" description="ABC transmembrane type-2" evidence="8">
    <location>
        <begin position="32"/>
        <end position="255"/>
    </location>
</feature>
<keyword evidence="2" id="KW-0813">Transport</keyword>
<name>A0A1W1BHG9_9ZZZZ</name>
<evidence type="ECO:0000256" key="1">
    <source>
        <dbReference type="ARBA" id="ARBA00004651"/>
    </source>
</evidence>
<evidence type="ECO:0000256" key="4">
    <source>
        <dbReference type="ARBA" id="ARBA00022692"/>
    </source>
</evidence>
<dbReference type="InterPro" id="IPR013525">
    <property type="entry name" value="ABC2_TM"/>
</dbReference>
<dbReference type="Pfam" id="PF01061">
    <property type="entry name" value="ABC2_membrane"/>
    <property type="match status" value="1"/>
</dbReference>
<feature type="transmembrane region" description="Helical" evidence="7">
    <location>
        <begin position="176"/>
        <end position="194"/>
    </location>
</feature>
<feature type="transmembrane region" description="Helical" evidence="7">
    <location>
        <begin position="146"/>
        <end position="169"/>
    </location>
</feature>
<dbReference type="AlphaFoldDB" id="A0A1W1BHG9"/>
<evidence type="ECO:0000256" key="3">
    <source>
        <dbReference type="ARBA" id="ARBA00022475"/>
    </source>
</evidence>
<keyword evidence="5 7" id="KW-1133">Transmembrane helix</keyword>
<feature type="transmembrane region" description="Helical" evidence="7">
    <location>
        <begin position="64"/>
        <end position="81"/>
    </location>
</feature>
<sequence length="263" mass="31348">MFDFLENVWRSRRLLWKLTKNDFKQKYLGNLLGFFWAFIQPTATIAVFWFVFQVGFKSKPVDDFPFILWLVSGMFPWFYFADGLSNGTASVLGNSFLVKKILFRVSLLPLIKLLSALVIHIFFIFFMFSMFLYYGYTPELYWLQIIYYLFAVSVLLLGLSWITSSIVVFFRDMGQLVAVIIQFGFWLTPIFWSMKMVPERYHTIIELNPLVYIIEGYRDSMIYHRWFWENMEATIYYWVVTAIIFILGGLTFSKLRPHFSDVL</sequence>
<feature type="transmembrane region" description="Helical" evidence="7">
    <location>
        <begin position="101"/>
        <end position="134"/>
    </location>
</feature>
<feature type="transmembrane region" description="Helical" evidence="7">
    <location>
        <begin position="235"/>
        <end position="253"/>
    </location>
</feature>
<dbReference type="InterPro" id="IPR047817">
    <property type="entry name" value="ABC2_TM_bact-type"/>
</dbReference>
<keyword evidence="6 7" id="KW-0472">Membrane</keyword>
<comment type="subcellular location">
    <subcellularLocation>
        <location evidence="1">Cell membrane</location>
        <topology evidence="1">Multi-pass membrane protein</topology>
    </subcellularLocation>
</comment>
<reference evidence="9" key="1">
    <citation type="submission" date="2016-10" db="EMBL/GenBank/DDBJ databases">
        <authorList>
            <person name="de Groot N.N."/>
        </authorList>
    </citation>
    <scope>NUCLEOTIDE SEQUENCE</scope>
</reference>
<feature type="transmembrane region" description="Helical" evidence="7">
    <location>
        <begin position="27"/>
        <end position="52"/>
    </location>
</feature>
<dbReference type="GO" id="GO:0005886">
    <property type="term" value="C:plasma membrane"/>
    <property type="evidence" value="ECO:0007669"/>
    <property type="project" value="UniProtKB-SubCell"/>
</dbReference>
<dbReference type="GO" id="GO:0140359">
    <property type="term" value="F:ABC-type transporter activity"/>
    <property type="evidence" value="ECO:0007669"/>
    <property type="project" value="InterPro"/>
</dbReference>
<protein>
    <submittedName>
        <fullName evidence="9">Teichoic acid translocation permease protein TagG</fullName>
    </submittedName>
</protein>
<gene>
    <name evidence="9" type="ORF">MNB_SV-6-1</name>
</gene>